<dbReference type="GO" id="GO:0008270">
    <property type="term" value="F:zinc ion binding"/>
    <property type="evidence" value="ECO:0007669"/>
    <property type="project" value="UniProtKB-KW"/>
</dbReference>
<dbReference type="RefSeq" id="XP_009022686.1">
    <property type="nucleotide sequence ID" value="XM_009024438.1"/>
</dbReference>
<evidence type="ECO:0000313" key="6">
    <source>
        <dbReference type="Proteomes" id="UP000015101"/>
    </source>
</evidence>
<dbReference type="STRING" id="6412.T1EHU6"/>
<protein>
    <recommendedName>
        <fullName evidence="3">B box-type domain-containing protein</fullName>
    </recommendedName>
</protein>
<dbReference type="GeneID" id="20196146"/>
<sequence length="263" mass="30093">NESVELDKNKLCNGCDENIPASFYCVECSEWLCDQCTQAHKRVKITKDHTIEAKELALATRSEELRNGVGNYDGKTSSSSSSSINPAFLCNIHPQEQLKLYCCTCHKMTCRDCQLIEHKDHKYQFIQEAASSYKDILKSLLIKIKEKQTYIENAKNLIDKRNKEINQKENCVVNEVKAFAMGLISQINHKCRQLVGDLQSICLAKKRQLLQKEAEISCLFDSLDHGLLFADYLLSSNDDMQLLYSYHLVANRLKTVLKTRCEV</sequence>
<name>T1EHU6_HELRO</name>
<dbReference type="OMA" id="CDENIPA"/>
<dbReference type="EMBL" id="AMQM01001043">
    <property type="status" value="NOT_ANNOTATED_CDS"/>
    <property type="molecule type" value="Genomic_DNA"/>
</dbReference>
<reference evidence="4 6" key="2">
    <citation type="journal article" date="2013" name="Nature">
        <title>Insights into bilaterian evolution from three spiralian genomes.</title>
        <authorList>
            <person name="Simakov O."/>
            <person name="Marletaz F."/>
            <person name="Cho S.J."/>
            <person name="Edsinger-Gonzales E."/>
            <person name="Havlak P."/>
            <person name="Hellsten U."/>
            <person name="Kuo D.H."/>
            <person name="Larsson T."/>
            <person name="Lv J."/>
            <person name="Arendt D."/>
            <person name="Savage R."/>
            <person name="Osoegawa K."/>
            <person name="de Jong P."/>
            <person name="Grimwood J."/>
            <person name="Chapman J.A."/>
            <person name="Shapiro H."/>
            <person name="Aerts A."/>
            <person name="Otillar R.P."/>
            <person name="Terry A.Y."/>
            <person name="Boore J.L."/>
            <person name="Grigoriev I.V."/>
            <person name="Lindberg D.R."/>
            <person name="Seaver E.C."/>
            <person name="Weisblat D.A."/>
            <person name="Putnam N.H."/>
            <person name="Rokhsar D.S."/>
        </authorList>
    </citation>
    <scope>NUCLEOTIDE SEQUENCE</scope>
</reference>
<dbReference type="InterPro" id="IPR003649">
    <property type="entry name" value="Bbox_C"/>
</dbReference>
<accession>T1EHU6</accession>
<reference evidence="5" key="3">
    <citation type="submission" date="2015-06" db="UniProtKB">
        <authorList>
            <consortium name="EnsemblMetazoa"/>
        </authorList>
    </citation>
    <scope>IDENTIFICATION</scope>
</reference>
<evidence type="ECO:0000256" key="2">
    <source>
        <dbReference type="PROSITE-ProRule" id="PRU00024"/>
    </source>
</evidence>
<dbReference type="Proteomes" id="UP000015101">
    <property type="component" value="Unassembled WGS sequence"/>
</dbReference>
<dbReference type="Pfam" id="PF00643">
    <property type="entry name" value="zf-B_box"/>
    <property type="match status" value="2"/>
</dbReference>
<dbReference type="PANTHER" id="PTHR45915:SF6">
    <property type="entry name" value="E3 UBIQUITIN-PROTEIN LIGASE TRIM33"/>
    <property type="match status" value="1"/>
</dbReference>
<dbReference type="OrthoDB" id="6020909at2759"/>
<evidence type="ECO:0000256" key="1">
    <source>
        <dbReference type="ARBA" id="ARBA00004123"/>
    </source>
</evidence>
<keyword evidence="2" id="KW-0863">Zinc-finger</keyword>
<dbReference type="PROSITE" id="PS50119">
    <property type="entry name" value="ZF_BBOX"/>
    <property type="match status" value="2"/>
</dbReference>
<dbReference type="GO" id="GO:0005634">
    <property type="term" value="C:nucleus"/>
    <property type="evidence" value="ECO:0007669"/>
    <property type="project" value="UniProtKB-SubCell"/>
</dbReference>
<dbReference type="InterPro" id="IPR000315">
    <property type="entry name" value="Znf_B-box"/>
</dbReference>
<dbReference type="CDD" id="cd19805">
    <property type="entry name" value="Bbox1_TIF1"/>
    <property type="match status" value="1"/>
</dbReference>
<dbReference type="EMBL" id="KB097143">
    <property type="protein sequence ID" value="ESN98699.1"/>
    <property type="molecule type" value="Genomic_DNA"/>
</dbReference>
<dbReference type="HOGENOM" id="CLU_013137_14_0_1"/>
<keyword evidence="6" id="KW-1185">Reference proteome</keyword>
<dbReference type="CDD" id="cd19775">
    <property type="entry name" value="Bbox2_TIF1_C-VI"/>
    <property type="match status" value="1"/>
</dbReference>
<feature type="domain" description="B box-type" evidence="3">
    <location>
        <begin position="7"/>
        <end position="54"/>
    </location>
</feature>
<evidence type="ECO:0000313" key="5">
    <source>
        <dbReference type="EnsemblMetazoa" id="HelroP130735"/>
    </source>
</evidence>
<evidence type="ECO:0000313" key="4">
    <source>
        <dbReference type="EMBL" id="ESN98699.1"/>
    </source>
</evidence>
<dbReference type="AlphaFoldDB" id="T1EHU6"/>
<reference evidence="6" key="1">
    <citation type="submission" date="2012-12" db="EMBL/GenBank/DDBJ databases">
        <authorList>
            <person name="Hellsten U."/>
            <person name="Grimwood J."/>
            <person name="Chapman J.A."/>
            <person name="Shapiro H."/>
            <person name="Aerts A."/>
            <person name="Otillar R.P."/>
            <person name="Terry A.Y."/>
            <person name="Boore J.L."/>
            <person name="Simakov O."/>
            <person name="Marletaz F."/>
            <person name="Cho S.-J."/>
            <person name="Edsinger-Gonzales E."/>
            <person name="Havlak P."/>
            <person name="Kuo D.-H."/>
            <person name="Larsson T."/>
            <person name="Lv J."/>
            <person name="Arendt D."/>
            <person name="Savage R."/>
            <person name="Osoegawa K."/>
            <person name="de Jong P."/>
            <person name="Lindberg D.R."/>
            <person name="Seaver E.C."/>
            <person name="Weisblat D.A."/>
            <person name="Putnam N.H."/>
            <person name="Grigoriev I.V."/>
            <person name="Rokhsar D.S."/>
        </authorList>
    </citation>
    <scope>NUCLEOTIDE SEQUENCE</scope>
</reference>
<dbReference type="SMART" id="SM00502">
    <property type="entry name" value="BBC"/>
    <property type="match status" value="1"/>
</dbReference>
<dbReference type="EnsemblMetazoa" id="HelroT130735">
    <property type="protein sequence ID" value="HelroP130735"/>
    <property type="gene ID" value="HelroG130735"/>
</dbReference>
<comment type="subcellular location">
    <subcellularLocation>
        <location evidence="1">Nucleus</location>
    </subcellularLocation>
</comment>
<dbReference type="Gene3D" id="3.30.160.60">
    <property type="entry name" value="Classic Zinc Finger"/>
    <property type="match status" value="1"/>
</dbReference>
<dbReference type="PANTHER" id="PTHR45915">
    <property type="entry name" value="TRANSCRIPTION INTERMEDIARY FACTOR"/>
    <property type="match status" value="1"/>
</dbReference>
<dbReference type="CTD" id="20196146"/>
<dbReference type="eggNOG" id="KOG2177">
    <property type="taxonomic scope" value="Eukaryota"/>
</dbReference>
<keyword evidence="2" id="KW-0479">Metal-binding</keyword>
<proteinExistence type="predicted"/>
<gene>
    <name evidence="5" type="primary">20196146</name>
    <name evidence="4" type="ORF">HELRODRAFT_130735</name>
</gene>
<organism evidence="5 6">
    <name type="scientific">Helobdella robusta</name>
    <name type="common">Californian leech</name>
    <dbReference type="NCBI Taxonomy" id="6412"/>
    <lineage>
        <taxon>Eukaryota</taxon>
        <taxon>Metazoa</taxon>
        <taxon>Spiralia</taxon>
        <taxon>Lophotrochozoa</taxon>
        <taxon>Annelida</taxon>
        <taxon>Clitellata</taxon>
        <taxon>Hirudinea</taxon>
        <taxon>Rhynchobdellida</taxon>
        <taxon>Glossiphoniidae</taxon>
        <taxon>Helobdella</taxon>
    </lineage>
</organism>
<dbReference type="KEGG" id="hro:HELRODRAFT_130735"/>
<dbReference type="SUPFAM" id="SSF57845">
    <property type="entry name" value="B-box zinc-binding domain"/>
    <property type="match status" value="1"/>
</dbReference>
<dbReference type="InParanoid" id="T1EHU6"/>
<feature type="domain" description="B box-type" evidence="3">
    <location>
        <begin position="85"/>
        <end position="126"/>
    </location>
</feature>
<evidence type="ECO:0000259" key="3">
    <source>
        <dbReference type="PROSITE" id="PS50119"/>
    </source>
</evidence>
<keyword evidence="2" id="KW-0862">Zinc</keyword>
<dbReference type="SMART" id="SM00336">
    <property type="entry name" value="BBOX"/>
    <property type="match status" value="2"/>
</dbReference>